<dbReference type="AlphaFoldDB" id="A0A6A4WNV1"/>
<organism evidence="2 3">
    <name type="scientific">Amphibalanus amphitrite</name>
    <name type="common">Striped barnacle</name>
    <name type="synonym">Balanus amphitrite</name>
    <dbReference type="NCBI Taxonomy" id="1232801"/>
    <lineage>
        <taxon>Eukaryota</taxon>
        <taxon>Metazoa</taxon>
        <taxon>Ecdysozoa</taxon>
        <taxon>Arthropoda</taxon>
        <taxon>Crustacea</taxon>
        <taxon>Multicrustacea</taxon>
        <taxon>Cirripedia</taxon>
        <taxon>Thoracica</taxon>
        <taxon>Thoracicalcarea</taxon>
        <taxon>Balanomorpha</taxon>
        <taxon>Balanoidea</taxon>
        <taxon>Balanidae</taxon>
        <taxon>Amphibalaninae</taxon>
        <taxon>Amphibalanus</taxon>
    </lineage>
</organism>
<dbReference type="Proteomes" id="UP000440578">
    <property type="component" value="Unassembled WGS sequence"/>
</dbReference>
<sequence>MEHSSAYQSGVRSDPDYREEQLPLNSSSFASVMVSCPTLLPAWKRRIHFAQSQAPSVDSTLLLRRKTPGSKRHLHWKSSFRRWQTSGSEPDLPFRLWPPVVSEIAVSVFKKRGIWGDISPPADRPASSLNSYIITQPRQPDSKAIRASSTPSVKHSGIVARRHSSMQ</sequence>
<accession>A0A6A4WNV1</accession>
<keyword evidence="3" id="KW-1185">Reference proteome</keyword>
<feature type="compositionally biased region" description="Polar residues" evidence="1">
    <location>
        <begin position="127"/>
        <end position="139"/>
    </location>
</feature>
<proteinExistence type="predicted"/>
<protein>
    <submittedName>
        <fullName evidence="2">Uncharacterized protein</fullName>
    </submittedName>
</protein>
<evidence type="ECO:0000256" key="1">
    <source>
        <dbReference type="SAM" id="MobiDB-lite"/>
    </source>
</evidence>
<name>A0A6A4WNV1_AMPAM</name>
<gene>
    <name evidence="2" type="ORF">FJT64_020985</name>
</gene>
<comment type="caution">
    <text evidence="2">The sequence shown here is derived from an EMBL/GenBank/DDBJ whole genome shotgun (WGS) entry which is preliminary data.</text>
</comment>
<dbReference type="EMBL" id="VIIS01000545">
    <property type="protein sequence ID" value="KAF0307733.1"/>
    <property type="molecule type" value="Genomic_DNA"/>
</dbReference>
<reference evidence="2 3" key="1">
    <citation type="submission" date="2019-07" db="EMBL/GenBank/DDBJ databases">
        <title>Draft genome assembly of a fouling barnacle, Amphibalanus amphitrite (Darwin, 1854): The first reference genome for Thecostraca.</title>
        <authorList>
            <person name="Kim W."/>
        </authorList>
    </citation>
    <scope>NUCLEOTIDE SEQUENCE [LARGE SCALE GENOMIC DNA]</scope>
    <source>
        <strain evidence="2">SNU_AA5</strain>
        <tissue evidence="2">Soma without cirri and trophi</tissue>
    </source>
</reference>
<feature type="region of interest" description="Disordered" evidence="1">
    <location>
        <begin position="126"/>
        <end position="167"/>
    </location>
</feature>
<evidence type="ECO:0000313" key="2">
    <source>
        <dbReference type="EMBL" id="KAF0307733.1"/>
    </source>
</evidence>
<evidence type="ECO:0000313" key="3">
    <source>
        <dbReference type="Proteomes" id="UP000440578"/>
    </source>
</evidence>